<dbReference type="Pfam" id="PF18603">
    <property type="entry name" value="LAL_C2"/>
    <property type="match status" value="1"/>
</dbReference>
<dbReference type="InterPro" id="IPR040570">
    <property type="entry name" value="LAL_C2"/>
</dbReference>
<dbReference type="InterPro" id="IPR052032">
    <property type="entry name" value="ATP-dep_AA_Ligase"/>
</dbReference>
<dbReference type="EMBL" id="CP104067">
    <property type="protein sequence ID" value="WAH43830.1"/>
    <property type="molecule type" value="Genomic_DNA"/>
</dbReference>
<keyword evidence="7" id="KW-1185">Reference proteome</keyword>
<evidence type="ECO:0000256" key="1">
    <source>
        <dbReference type="ARBA" id="ARBA00022598"/>
    </source>
</evidence>
<reference evidence="6" key="1">
    <citation type="submission" date="2022-08" db="EMBL/GenBank/DDBJ databases">
        <title>Alicyclobacillus fastidiosus DSM 17978, complete genome.</title>
        <authorList>
            <person name="Wang Q."/>
            <person name="Cai R."/>
            <person name="Wang Z."/>
        </authorList>
    </citation>
    <scope>NUCLEOTIDE SEQUENCE</scope>
    <source>
        <strain evidence="6">DSM 17978</strain>
    </source>
</reference>
<dbReference type="Pfam" id="PF13535">
    <property type="entry name" value="ATP-grasp_4"/>
    <property type="match status" value="1"/>
</dbReference>
<evidence type="ECO:0000313" key="6">
    <source>
        <dbReference type="EMBL" id="WAH43830.1"/>
    </source>
</evidence>
<accession>A0ABY6ZLP9</accession>
<evidence type="ECO:0000256" key="2">
    <source>
        <dbReference type="ARBA" id="ARBA00022741"/>
    </source>
</evidence>
<dbReference type="PANTHER" id="PTHR43585">
    <property type="entry name" value="FUMIPYRROLE BIOSYNTHESIS PROTEIN C"/>
    <property type="match status" value="1"/>
</dbReference>
<dbReference type="PANTHER" id="PTHR43585:SF2">
    <property type="entry name" value="ATP-GRASP ENZYME FSQD"/>
    <property type="match status" value="1"/>
</dbReference>
<dbReference type="PROSITE" id="PS00867">
    <property type="entry name" value="CPSASE_2"/>
    <property type="match status" value="1"/>
</dbReference>
<name>A0ABY6ZLP9_9BACL</name>
<evidence type="ECO:0000256" key="4">
    <source>
        <dbReference type="PROSITE-ProRule" id="PRU00409"/>
    </source>
</evidence>
<dbReference type="InterPro" id="IPR005479">
    <property type="entry name" value="CPAse_ATP-bd"/>
</dbReference>
<dbReference type="InterPro" id="IPR011761">
    <property type="entry name" value="ATP-grasp"/>
</dbReference>
<dbReference type="SUPFAM" id="SSF56059">
    <property type="entry name" value="Glutathione synthetase ATP-binding domain-like"/>
    <property type="match status" value="1"/>
</dbReference>
<evidence type="ECO:0000313" key="7">
    <source>
        <dbReference type="Proteomes" id="UP001164761"/>
    </source>
</evidence>
<sequence length="402" mass="45504">MRTIVFIGSQQSGSSRDAIVAAGDIGFYTVLLTNRENYIENRAEFPYVHEMIKTDIEDINEIKNKVDFLKKQGKQICAISSFVEPYVYTAAILGEEYRIPYQTPKAIATMLDKISMRELLRDTPYTPIFKTGHDCSVLNAEPRMHMPIVVKAPLSTGSKDVALARNRKEVEKQIFNLKKRYPEQKILLEEYLDGPQYLVEVLVHKGIPHIVAVVEQIVHGTRRFIIMGYRVPAKESDDLNKQIKDMVQVIVEKTGMKTGAFHIEFRVVNGQCNIIEVNPRISGSAMNRMINTAYGINLVQQTLKSQMGQEPDLVRKCERYVFTQYVTVSEGGILQKVTGRKKASTCEGVDEIYVKPKIGAILHAPTAMRHRYAYVLASADSQEKAERVAHEAAKLIKFHITP</sequence>
<dbReference type="PROSITE" id="PS50975">
    <property type="entry name" value="ATP_GRASP"/>
    <property type="match status" value="1"/>
</dbReference>
<dbReference type="RefSeq" id="WP_268007736.1">
    <property type="nucleotide sequence ID" value="NZ_CP104067.1"/>
</dbReference>
<dbReference type="Gene3D" id="3.30.470.20">
    <property type="entry name" value="ATP-grasp fold, B domain"/>
    <property type="match status" value="1"/>
</dbReference>
<feature type="domain" description="ATP-grasp" evidence="5">
    <location>
        <begin position="113"/>
        <end position="307"/>
    </location>
</feature>
<gene>
    <name evidence="6" type="ORF">NZD89_10825</name>
</gene>
<keyword evidence="1" id="KW-0436">Ligase</keyword>
<keyword evidence="3 4" id="KW-0067">ATP-binding</keyword>
<keyword evidence="2 4" id="KW-0547">Nucleotide-binding</keyword>
<organism evidence="6 7">
    <name type="scientific">Alicyclobacillus fastidiosus</name>
    <dbReference type="NCBI Taxonomy" id="392011"/>
    <lineage>
        <taxon>Bacteria</taxon>
        <taxon>Bacillati</taxon>
        <taxon>Bacillota</taxon>
        <taxon>Bacilli</taxon>
        <taxon>Bacillales</taxon>
        <taxon>Alicyclobacillaceae</taxon>
        <taxon>Alicyclobacillus</taxon>
    </lineage>
</organism>
<evidence type="ECO:0000259" key="5">
    <source>
        <dbReference type="PROSITE" id="PS50975"/>
    </source>
</evidence>
<protein>
    <submittedName>
        <fullName evidence="6">ATP-grasp domain-containing protein</fullName>
    </submittedName>
</protein>
<dbReference type="Gene3D" id="3.40.50.20">
    <property type="match status" value="1"/>
</dbReference>
<dbReference type="Proteomes" id="UP001164761">
    <property type="component" value="Chromosome"/>
</dbReference>
<evidence type="ECO:0000256" key="3">
    <source>
        <dbReference type="ARBA" id="ARBA00022840"/>
    </source>
</evidence>
<proteinExistence type="predicted"/>